<gene>
    <name evidence="1" type="ORF">SCLCIDRAFT_1221776</name>
</gene>
<accession>A0A0C2YYS2</accession>
<name>A0A0C2YYS2_9AGAM</name>
<protein>
    <submittedName>
        <fullName evidence="1">Uncharacterized protein</fullName>
    </submittedName>
</protein>
<dbReference type="HOGENOM" id="CLU_2741512_0_0_1"/>
<keyword evidence="2" id="KW-1185">Reference proteome</keyword>
<evidence type="ECO:0000313" key="1">
    <source>
        <dbReference type="EMBL" id="KIM54753.1"/>
    </source>
</evidence>
<dbReference type="EMBL" id="KN822148">
    <property type="protein sequence ID" value="KIM54753.1"/>
    <property type="molecule type" value="Genomic_DNA"/>
</dbReference>
<proteinExistence type="predicted"/>
<evidence type="ECO:0000313" key="2">
    <source>
        <dbReference type="Proteomes" id="UP000053989"/>
    </source>
</evidence>
<dbReference type="AlphaFoldDB" id="A0A0C2YYS2"/>
<dbReference type="Proteomes" id="UP000053989">
    <property type="component" value="Unassembled WGS sequence"/>
</dbReference>
<dbReference type="InParanoid" id="A0A0C2YYS2"/>
<sequence length="71" mass="7803">MSTRRRFASCSNLIIFSSSTSFHTLSSIASTPEMIVVKAETGEIQCGRRGPVYRGLCTARCSIVTEKPVLY</sequence>
<organism evidence="1 2">
    <name type="scientific">Scleroderma citrinum Foug A</name>
    <dbReference type="NCBI Taxonomy" id="1036808"/>
    <lineage>
        <taxon>Eukaryota</taxon>
        <taxon>Fungi</taxon>
        <taxon>Dikarya</taxon>
        <taxon>Basidiomycota</taxon>
        <taxon>Agaricomycotina</taxon>
        <taxon>Agaricomycetes</taxon>
        <taxon>Agaricomycetidae</taxon>
        <taxon>Boletales</taxon>
        <taxon>Sclerodermatineae</taxon>
        <taxon>Sclerodermataceae</taxon>
        <taxon>Scleroderma</taxon>
    </lineage>
</organism>
<reference evidence="1 2" key="1">
    <citation type="submission" date="2014-04" db="EMBL/GenBank/DDBJ databases">
        <authorList>
            <consortium name="DOE Joint Genome Institute"/>
            <person name="Kuo A."/>
            <person name="Kohler A."/>
            <person name="Nagy L.G."/>
            <person name="Floudas D."/>
            <person name="Copeland A."/>
            <person name="Barry K.W."/>
            <person name="Cichocki N."/>
            <person name="Veneault-Fourrey C."/>
            <person name="LaButti K."/>
            <person name="Lindquist E.A."/>
            <person name="Lipzen A."/>
            <person name="Lundell T."/>
            <person name="Morin E."/>
            <person name="Murat C."/>
            <person name="Sun H."/>
            <person name="Tunlid A."/>
            <person name="Henrissat B."/>
            <person name="Grigoriev I.V."/>
            <person name="Hibbett D.S."/>
            <person name="Martin F."/>
            <person name="Nordberg H.P."/>
            <person name="Cantor M.N."/>
            <person name="Hua S.X."/>
        </authorList>
    </citation>
    <scope>NUCLEOTIDE SEQUENCE [LARGE SCALE GENOMIC DNA]</scope>
    <source>
        <strain evidence="1 2">Foug A</strain>
    </source>
</reference>
<reference evidence="2" key="2">
    <citation type="submission" date="2015-01" db="EMBL/GenBank/DDBJ databases">
        <title>Evolutionary Origins and Diversification of the Mycorrhizal Mutualists.</title>
        <authorList>
            <consortium name="DOE Joint Genome Institute"/>
            <consortium name="Mycorrhizal Genomics Consortium"/>
            <person name="Kohler A."/>
            <person name="Kuo A."/>
            <person name="Nagy L.G."/>
            <person name="Floudas D."/>
            <person name="Copeland A."/>
            <person name="Barry K.W."/>
            <person name="Cichocki N."/>
            <person name="Veneault-Fourrey C."/>
            <person name="LaButti K."/>
            <person name="Lindquist E.A."/>
            <person name="Lipzen A."/>
            <person name="Lundell T."/>
            <person name="Morin E."/>
            <person name="Murat C."/>
            <person name="Riley R."/>
            <person name="Ohm R."/>
            <person name="Sun H."/>
            <person name="Tunlid A."/>
            <person name="Henrissat B."/>
            <person name="Grigoriev I.V."/>
            <person name="Hibbett D.S."/>
            <person name="Martin F."/>
        </authorList>
    </citation>
    <scope>NUCLEOTIDE SEQUENCE [LARGE SCALE GENOMIC DNA]</scope>
    <source>
        <strain evidence="2">Foug A</strain>
    </source>
</reference>